<gene>
    <name evidence="1" type="ORF">MZO42_07350</name>
</gene>
<evidence type="ECO:0000313" key="1">
    <source>
        <dbReference type="EMBL" id="MDT8758509.1"/>
    </source>
</evidence>
<reference evidence="1" key="1">
    <citation type="submission" date="2022-04" db="EMBL/GenBank/DDBJ databases">
        <title>Tomato heritable bacteria conferring resistance against bacterial wilt.</title>
        <authorList>
            <person name="Yin J."/>
        </authorList>
    </citation>
    <scope>NUCLEOTIDE SEQUENCE</scope>
    <source>
        <strain evidence="1">Cra20</strain>
    </source>
</reference>
<name>A0ABU3N1S6_9SPHN</name>
<sequence>MTSDGSIPDSTQIILRAFEAQAGERSFAVGFCLGDGVGYSAIGVAVIERLQLEAPGAPLHIVPIAHEDIAYDLVLRHLRTFSGRLLLFVFPDSDVYDAGTAELSYSKHIRQFGPDGELLGRLSQAQRQEILARKAQILDRP</sequence>
<comment type="caution">
    <text evidence="1">The sequence shown here is derived from an EMBL/GenBank/DDBJ whole genome shotgun (WGS) entry which is preliminary data.</text>
</comment>
<proteinExistence type="predicted"/>
<protein>
    <submittedName>
        <fullName evidence="1">Uncharacterized protein</fullName>
    </submittedName>
</protein>
<dbReference type="EMBL" id="JALMLT010000002">
    <property type="protein sequence ID" value="MDT8758509.1"/>
    <property type="molecule type" value="Genomic_DNA"/>
</dbReference>
<accession>A0ABU3N1S6</accession>
<organism evidence="1">
    <name type="scientific">Sphingomonas psychrotolerans</name>
    <dbReference type="NCBI Taxonomy" id="1327635"/>
    <lineage>
        <taxon>Bacteria</taxon>
        <taxon>Pseudomonadati</taxon>
        <taxon>Pseudomonadota</taxon>
        <taxon>Alphaproteobacteria</taxon>
        <taxon>Sphingomonadales</taxon>
        <taxon>Sphingomonadaceae</taxon>
        <taxon>Sphingomonas</taxon>
    </lineage>
</organism>